<dbReference type="InterPro" id="IPR036259">
    <property type="entry name" value="MFS_trans_sf"/>
</dbReference>
<feature type="transmembrane region" description="Helical" evidence="4">
    <location>
        <begin position="119"/>
        <end position="141"/>
    </location>
</feature>
<dbReference type="InterPro" id="IPR020846">
    <property type="entry name" value="MFS_dom"/>
</dbReference>
<dbReference type="InterPro" id="IPR052714">
    <property type="entry name" value="MFS_Exporter"/>
</dbReference>
<dbReference type="PANTHER" id="PTHR23531">
    <property type="entry name" value="QUINOLENE RESISTANCE PROTEIN NORA"/>
    <property type="match status" value="1"/>
</dbReference>
<dbReference type="RefSeq" id="WP_169609396.1">
    <property type="nucleotide sequence ID" value="NZ_CP051682.1"/>
</dbReference>
<dbReference type="NCBIfam" id="NF003477">
    <property type="entry name" value="PRK05122.1"/>
    <property type="match status" value="1"/>
</dbReference>
<evidence type="ECO:0000256" key="4">
    <source>
        <dbReference type="SAM" id="Phobius"/>
    </source>
</evidence>
<dbReference type="SUPFAM" id="SSF103473">
    <property type="entry name" value="MFS general substrate transporter"/>
    <property type="match status" value="1"/>
</dbReference>
<feature type="transmembrane region" description="Helical" evidence="4">
    <location>
        <begin position="148"/>
        <end position="170"/>
    </location>
</feature>
<feature type="transmembrane region" description="Helical" evidence="4">
    <location>
        <begin position="370"/>
        <end position="389"/>
    </location>
</feature>
<evidence type="ECO:0000256" key="3">
    <source>
        <dbReference type="ARBA" id="ARBA00023136"/>
    </source>
</evidence>
<feature type="transmembrane region" description="Helical" evidence="4">
    <location>
        <begin position="251"/>
        <end position="269"/>
    </location>
</feature>
<keyword evidence="7" id="KW-1185">Reference proteome</keyword>
<evidence type="ECO:0000259" key="5">
    <source>
        <dbReference type="PROSITE" id="PS50850"/>
    </source>
</evidence>
<dbReference type="EMBL" id="CP051682">
    <property type="protein sequence ID" value="QJD97322.1"/>
    <property type="molecule type" value="Genomic_DNA"/>
</dbReference>
<feature type="transmembrane region" description="Helical" evidence="4">
    <location>
        <begin position="305"/>
        <end position="328"/>
    </location>
</feature>
<reference evidence="6 7" key="1">
    <citation type="submission" date="2020-04" db="EMBL/GenBank/DDBJ databases">
        <title>Genome sequencing of novel species.</title>
        <authorList>
            <person name="Heo J."/>
            <person name="Kim S.-J."/>
            <person name="Kim J.-S."/>
            <person name="Hong S.-B."/>
            <person name="Kwon S.-W."/>
        </authorList>
    </citation>
    <scope>NUCLEOTIDE SEQUENCE [LARGE SCALE GENOMIC DNA]</scope>
    <source>
        <strain evidence="6 7">F39-2</strain>
    </source>
</reference>
<evidence type="ECO:0000313" key="7">
    <source>
        <dbReference type="Proteomes" id="UP000503278"/>
    </source>
</evidence>
<dbReference type="Pfam" id="PF07690">
    <property type="entry name" value="MFS_1"/>
    <property type="match status" value="2"/>
</dbReference>
<dbReference type="InterPro" id="IPR011701">
    <property type="entry name" value="MFS"/>
</dbReference>
<feature type="transmembrane region" description="Helical" evidence="4">
    <location>
        <begin position="276"/>
        <end position="299"/>
    </location>
</feature>
<gene>
    <name evidence="6" type="ORF">HH214_16330</name>
</gene>
<dbReference type="NCBIfam" id="NF009048">
    <property type="entry name" value="PRK12382.1"/>
    <property type="match status" value="1"/>
</dbReference>
<feature type="transmembrane region" description="Helical" evidence="4">
    <location>
        <begin position="176"/>
        <end position="197"/>
    </location>
</feature>
<proteinExistence type="predicted"/>
<keyword evidence="3 4" id="KW-0472">Membrane</keyword>
<accession>A0A7L5E1T8</accession>
<feature type="transmembrane region" description="Helical" evidence="4">
    <location>
        <begin position="217"/>
        <end position="245"/>
    </location>
</feature>
<dbReference type="KEGG" id="mrob:HH214_16330"/>
<feature type="transmembrane region" description="Helical" evidence="4">
    <location>
        <begin position="87"/>
        <end position="113"/>
    </location>
</feature>
<dbReference type="CDD" id="cd17489">
    <property type="entry name" value="MFS_YfcJ_like"/>
    <property type="match status" value="1"/>
</dbReference>
<evidence type="ECO:0000256" key="1">
    <source>
        <dbReference type="ARBA" id="ARBA00022692"/>
    </source>
</evidence>
<keyword evidence="1 4" id="KW-0812">Transmembrane</keyword>
<dbReference type="Proteomes" id="UP000503278">
    <property type="component" value="Chromosome"/>
</dbReference>
<dbReference type="GO" id="GO:0022857">
    <property type="term" value="F:transmembrane transporter activity"/>
    <property type="evidence" value="ECO:0007669"/>
    <property type="project" value="InterPro"/>
</dbReference>
<evidence type="ECO:0000313" key="6">
    <source>
        <dbReference type="EMBL" id="QJD97322.1"/>
    </source>
</evidence>
<protein>
    <submittedName>
        <fullName evidence="6">Arabinose transporter</fullName>
    </submittedName>
</protein>
<keyword evidence="2 4" id="KW-1133">Transmembrane helix</keyword>
<evidence type="ECO:0000256" key="2">
    <source>
        <dbReference type="ARBA" id="ARBA00022989"/>
    </source>
</evidence>
<dbReference type="PROSITE" id="PS50850">
    <property type="entry name" value="MFS"/>
    <property type="match status" value="1"/>
</dbReference>
<feature type="domain" description="Major facilitator superfamily (MFS) profile" evidence="5">
    <location>
        <begin position="179"/>
        <end position="409"/>
    </location>
</feature>
<sequence length="409" mass="43222">MAFHLPPLTSKAPRVLLIIFTIIFTEFLIMGVCLGILPGFVHNTLQFSNFVVGVIIGLQYLSTLLTRHLAGQSADIKGGKPTVLTGLILSVLSGCCCVIGSIITGFPIASLILLGTSRVLLGIGESYLVIGVFAWGFVLVGPSNTGKVMVWNGLGMYGGMACGAPLGIYLQTQFGLKAAFVAIILMPVISYTATWLLPKLPLIQVEKRLPFYKAVKIVWRSGAGLALASIGFGGIASFITLYFARQGWADASMALTAFGCGYVVTRLFFAHFPDKFGGASVAIVSLFVEVIGQLLIWQARNGEMAIIGALLTGAGMSLVFPSFGQMAIKGVSPANRGMAMAAYNAFFDLGMGLTAPVAGLVSKGEHYDRIYLLGSVAAVIGLSLALQAYRKGRGAASRFIIAEQAKEQS</sequence>
<dbReference type="Gene3D" id="1.20.1250.20">
    <property type="entry name" value="MFS general substrate transporter like domains"/>
    <property type="match status" value="1"/>
</dbReference>
<feature type="transmembrane region" description="Helical" evidence="4">
    <location>
        <begin position="340"/>
        <end position="358"/>
    </location>
</feature>
<dbReference type="AlphaFoldDB" id="A0A7L5E1T8"/>
<dbReference type="PANTHER" id="PTHR23531:SF1">
    <property type="entry name" value="QUINOLENE RESISTANCE PROTEIN NORA"/>
    <property type="match status" value="1"/>
</dbReference>
<feature type="transmembrane region" description="Helical" evidence="4">
    <location>
        <begin position="15"/>
        <end position="41"/>
    </location>
</feature>
<name>A0A7L5E1T8_9SPHI</name>
<organism evidence="6 7">
    <name type="scientific">Mucilaginibacter robiniae</name>
    <dbReference type="NCBI Taxonomy" id="2728022"/>
    <lineage>
        <taxon>Bacteria</taxon>
        <taxon>Pseudomonadati</taxon>
        <taxon>Bacteroidota</taxon>
        <taxon>Sphingobacteriia</taxon>
        <taxon>Sphingobacteriales</taxon>
        <taxon>Sphingobacteriaceae</taxon>
        <taxon>Mucilaginibacter</taxon>
    </lineage>
</organism>